<proteinExistence type="predicted"/>
<gene>
    <name evidence="1" type="ORF">QFC21_007081</name>
</gene>
<accession>A0ACC2UXH7</accession>
<dbReference type="EMBL" id="JASBWT010000046">
    <property type="protein sequence ID" value="KAJ9091778.1"/>
    <property type="molecule type" value="Genomic_DNA"/>
</dbReference>
<reference evidence="1" key="1">
    <citation type="submission" date="2023-04" db="EMBL/GenBank/DDBJ databases">
        <title>Draft Genome sequencing of Naganishia species isolated from polar environments using Oxford Nanopore Technology.</title>
        <authorList>
            <person name="Leo P."/>
            <person name="Venkateswaran K."/>
        </authorList>
    </citation>
    <scope>NUCLEOTIDE SEQUENCE</scope>
    <source>
        <strain evidence="1">MNA-CCFEE 5423</strain>
    </source>
</reference>
<protein>
    <submittedName>
        <fullName evidence="1">Uncharacterized protein</fullName>
    </submittedName>
</protein>
<evidence type="ECO:0000313" key="2">
    <source>
        <dbReference type="Proteomes" id="UP001227268"/>
    </source>
</evidence>
<dbReference type="Proteomes" id="UP001227268">
    <property type="component" value="Unassembled WGS sequence"/>
</dbReference>
<sequence>MALDDSQHASPGSQQLPNSLPTESGVVHRGRPKKYATEEERRRGKNETKRARRRQQAVVGPTMVVNDEDNDWRARKAAREEEKRKEREEERFVAQCRNDFGNQDFSCPEFRSAADVIVNYLTTEDNYNTFKMASTAEKRRMIGEMQEEMR</sequence>
<name>A0ACC2UXH7_9TREE</name>
<comment type="caution">
    <text evidence="1">The sequence shown here is derived from an EMBL/GenBank/DDBJ whole genome shotgun (WGS) entry which is preliminary data.</text>
</comment>
<keyword evidence="2" id="KW-1185">Reference proteome</keyword>
<organism evidence="1 2">
    <name type="scientific">Naganishia friedmannii</name>
    <dbReference type="NCBI Taxonomy" id="89922"/>
    <lineage>
        <taxon>Eukaryota</taxon>
        <taxon>Fungi</taxon>
        <taxon>Dikarya</taxon>
        <taxon>Basidiomycota</taxon>
        <taxon>Agaricomycotina</taxon>
        <taxon>Tremellomycetes</taxon>
        <taxon>Filobasidiales</taxon>
        <taxon>Filobasidiaceae</taxon>
        <taxon>Naganishia</taxon>
    </lineage>
</organism>
<evidence type="ECO:0000313" key="1">
    <source>
        <dbReference type="EMBL" id="KAJ9091778.1"/>
    </source>
</evidence>